<name>A0A4R0MIQ6_9SPHI</name>
<evidence type="ECO:0000313" key="1">
    <source>
        <dbReference type="EMBL" id="TCC86479.1"/>
    </source>
</evidence>
<evidence type="ECO:0008006" key="3">
    <source>
        <dbReference type="Google" id="ProtNLM"/>
    </source>
</evidence>
<proteinExistence type="predicted"/>
<gene>
    <name evidence="1" type="ORF">EZ428_23730</name>
</gene>
<comment type="caution">
    <text evidence="1">The sequence shown here is derived from an EMBL/GenBank/DDBJ whole genome shotgun (WGS) entry which is preliminary data.</text>
</comment>
<accession>A0A4R0MIQ6</accession>
<dbReference type="SUPFAM" id="SSF47789">
    <property type="entry name" value="C-terminal domain of RNA polymerase alpha subunit"/>
    <property type="match status" value="1"/>
</dbReference>
<dbReference type="Proteomes" id="UP000292884">
    <property type="component" value="Unassembled WGS sequence"/>
</dbReference>
<dbReference type="AlphaFoldDB" id="A0A4R0MIQ6"/>
<protein>
    <recommendedName>
        <fullName evidence="3">RNA polymerase alpha subunit C-terminal domain-containing protein</fullName>
    </recommendedName>
</protein>
<dbReference type="EMBL" id="SJSK01000010">
    <property type="protein sequence ID" value="TCC86479.1"/>
    <property type="molecule type" value="Genomic_DNA"/>
</dbReference>
<dbReference type="RefSeq" id="WP_131555824.1">
    <property type="nucleotide sequence ID" value="NZ_SJSK01000010.1"/>
</dbReference>
<evidence type="ECO:0000313" key="2">
    <source>
        <dbReference type="Proteomes" id="UP000292884"/>
    </source>
</evidence>
<keyword evidence="2" id="KW-1185">Reference proteome</keyword>
<sequence length="93" mass="10033">MPLKICPSGHQLHKSSDCPTCPICEEEHKPSSGFLAEIAAPARRALASKNISTLLELAKFTENEIAALHGMGPNAMGRLKDALNKDGLTFSFR</sequence>
<reference evidence="1 2" key="1">
    <citation type="submission" date="2019-02" db="EMBL/GenBank/DDBJ databases">
        <title>Pedobacter sp. RP-1-13 sp. nov., isolated from Arctic soil.</title>
        <authorList>
            <person name="Dahal R.H."/>
        </authorList>
    </citation>
    <scope>NUCLEOTIDE SEQUENCE [LARGE SCALE GENOMIC DNA]</scope>
    <source>
        <strain evidence="1 2">RP-1-13</strain>
    </source>
</reference>
<dbReference type="OrthoDB" id="7950977at2"/>
<dbReference type="Gene3D" id="1.10.150.20">
    <property type="entry name" value="5' to 3' exonuclease, C-terminal subdomain"/>
    <property type="match status" value="1"/>
</dbReference>
<organism evidence="1 2">
    <name type="scientific">Pedobacter frigiditerrae</name>
    <dbReference type="NCBI Taxonomy" id="2530452"/>
    <lineage>
        <taxon>Bacteria</taxon>
        <taxon>Pseudomonadati</taxon>
        <taxon>Bacteroidota</taxon>
        <taxon>Sphingobacteriia</taxon>
        <taxon>Sphingobacteriales</taxon>
        <taxon>Sphingobacteriaceae</taxon>
        <taxon>Pedobacter</taxon>
    </lineage>
</organism>